<dbReference type="RefSeq" id="WP_008612071.1">
    <property type="nucleotide sequence ID" value="NZ_JH651379.1"/>
</dbReference>
<keyword evidence="3" id="KW-1185">Reference proteome</keyword>
<dbReference type="OrthoDB" id="1360193at2"/>
<dbReference type="STRING" id="926559.JoomaDRAFT_1782"/>
<dbReference type="HOGENOM" id="CLU_713247_0_0_10"/>
<dbReference type="InterPro" id="IPR011990">
    <property type="entry name" value="TPR-like_helical_dom_sf"/>
</dbReference>
<evidence type="ECO:0000313" key="3">
    <source>
        <dbReference type="Proteomes" id="UP000004690"/>
    </source>
</evidence>
<accession>I3C596</accession>
<dbReference type="Proteomes" id="UP000004690">
    <property type="component" value="Unassembled WGS sequence"/>
</dbReference>
<dbReference type="eggNOG" id="ENOG5032Z98">
    <property type="taxonomic scope" value="Bacteria"/>
</dbReference>
<organism evidence="2 3">
    <name type="scientific">Galbibacter orientalis DSM 19592</name>
    <dbReference type="NCBI Taxonomy" id="926559"/>
    <lineage>
        <taxon>Bacteria</taxon>
        <taxon>Pseudomonadati</taxon>
        <taxon>Bacteroidota</taxon>
        <taxon>Flavobacteriia</taxon>
        <taxon>Flavobacteriales</taxon>
        <taxon>Flavobacteriaceae</taxon>
        <taxon>Galbibacter</taxon>
    </lineage>
</organism>
<proteinExistence type="predicted"/>
<reference evidence="2 3" key="1">
    <citation type="submission" date="2012-02" db="EMBL/GenBank/DDBJ databases">
        <title>Improved High-Quality Draft genome of Joostella marina DSM 19592.</title>
        <authorList>
            <consortium name="US DOE Joint Genome Institute (JGI-PGF)"/>
            <person name="Lucas S."/>
            <person name="Copeland A."/>
            <person name="Lapidus A."/>
            <person name="Bruce D."/>
            <person name="Goodwin L."/>
            <person name="Pitluck S."/>
            <person name="Peters L."/>
            <person name="Chertkov O."/>
            <person name="Ovchinnikova G."/>
            <person name="Kyrpides N."/>
            <person name="Mavromatis K."/>
            <person name="Detter J.C."/>
            <person name="Han C."/>
            <person name="Land M."/>
            <person name="Hauser L."/>
            <person name="Markowitz V."/>
            <person name="Cheng J.-F."/>
            <person name="Hugenholtz P."/>
            <person name="Woyke T."/>
            <person name="Wu D."/>
            <person name="Tindall B."/>
            <person name="Brambilla E."/>
            <person name="Klenk H.-P."/>
            <person name="Eisen J.A."/>
        </authorList>
    </citation>
    <scope>NUCLEOTIDE SEQUENCE [LARGE SCALE GENOMIC DNA]</scope>
    <source>
        <strain evidence="2 3">DSM 19592</strain>
    </source>
</reference>
<evidence type="ECO:0000313" key="2">
    <source>
        <dbReference type="EMBL" id="EIJ38789.1"/>
    </source>
</evidence>
<dbReference type="SUPFAM" id="SSF48452">
    <property type="entry name" value="TPR-like"/>
    <property type="match status" value="1"/>
</dbReference>
<feature type="transmembrane region" description="Helical" evidence="1">
    <location>
        <begin position="189"/>
        <end position="207"/>
    </location>
</feature>
<evidence type="ECO:0000256" key="1">
    <source>
        <dbReference type="SAM" id="Phobius"/>
    </source>
</evidence>
<keyword evidence="1" id="KW-0812">Transmembrane</keyword>
<dbReference type="Gene3D" id="1.25.40.10">
    <property type="entry name" value="Tetratricopeptide repeat domain"/>
    <property type="match status" value="1"/>
</dbReference>
<sequence length="387" mass="45104">MERGIRIIKDILSNSIPPEHLERVNWDEVLNGFVVFKSNQKPLYTEIYKLELNDPEKLIFQLPKLYRNFIEEVAEDYVLGNISKTSEILTQSQDFVKRVHYLKTLRNVITKAERNRIKEELPLAYQRVTFQPSEKDIENAVKQKAREDLREKIQTWNREVKKDVILEKRAEPTAEKPAKNKKETKIISLWLKYSSVAAAIVIGFIVWQPHKSSNEMIFNNYKSNLSNIKDIDQFGGLDVVEFNLSLNNNISRDFEPFRPVIKGDTSYTKQQSLAIFKAIEEIKKGEYTNAKLVLTEINPKEDNRQVLFYLALAQLNSNEVEKAINNFNYLTNVAYYKFEIEVQFYLALGYIKKGELKKAKGILSSKLIQTSKFSSEADDILGELRWF</sequence>
<keyword evidence="1" id="KW-1133">Transmembrane helix</keyword>
<dbReference type="AlphaFoldDB" id="I3C596"/>
<protein>
    <recommendedName>
        <fullName evidence="4">Tetratricopeptide repeat protein</fullName>
    </recommendedName>
</protein>
<name>I3C596_9FLAO</name>
<keyword evidence="1" id="KW-0472">Membrane</keyword>
<gene>
    <name evidence="2" type="ORF">JoomaDRAFT_1782</name>
</gene>
<evidence type="ECO:0008006" key="4">
    <source>
        <dbReference type="Google" id="ProtNLM"/>
    </source>
</evidence>
<dbReference type="EMBL" id="JH651379">
    <property type="protein sequence ID" value="EIJ38789.1"/>
    <property type="molecule type" value="Genomic_DNA"/>
</dbReference>